<feature type="region of interest" description="Disordered" evidence="19">
    <location>
        <begin position="1"/>
        <end position="138"/>
    </location>
</feature>
<comment type="catalytic activity">
    <reaction evidence="14">
        <text>ATP + H2O + phospholipidSide 1 = ADP + phosphate + phospholipidSide 2.</text>
        <dbReference type="EC" id="7.6.2.1"/>
    </reaction>
</comment>
<evidence type="ECO:0000256" key="11">
    <source>
        <dbReference type="ARBA" id="ARBA00022967"/>
    </source>
</evidence>
<dbReference type="InterPro" id="IPR023298">
    <property type="entry name" value="ATPase_P-typ_TM_dom_sf"/>
</dbReference>
<feature type="region of interest" description="Disordered" evidence="19">
    <location>
        <begin position="160"/>
        <end position="227"/>
    </location>
</feature>
<comment type="subcellular location">
    <subcellularLocation>
        <location evidence="1">Endomembrane system</location>
        <topology evidence="1">Multi-pass membrane protein</topology>
    </subcellularLocation>
</comment>
<proteinExistence type="inferred from homology"/>
<keyword evidence="9 17" id="KW-0067">ATP-binding</keyword>
<dbReference type="FunFam" id="3.40.50.1000:FF:000014">
    <property type="entry name" value="Phospholipid-transporting ATPase"/>
    <property type="match status" value="1"/>
</dbReference>
<dbReference type="SFLD" id="SFLDF00027">
    <property type="entry name" value="p-type_atpase"/>
    <property type="match status" value="1"/>
</dbReference>
<evidence type="ECO:0000256" key="16">
    <source>
        <dbReference type="PIRSR" id="PIRSR606539-1"/>
    </source>
</evidence>
<feature type="transmembrane region" description="Helical" evidence="20">
    <location>
        <begin position="1591"/>
        <end position="1612"/>
    </location>
</feature>
<feature type="binding site" evidence="17">
    <location>
        <position position="1042"/>
    </location>
    <ligand>
        <name>ATP</name>
        <dbReference type="ChEBI" id="CHEBI:30616"/>
    </ligand>
</feature>
<keyword evidence="5" id="KW-0597">Phosphoprotein</keyword>
<keyword evidence="13 20" id="KW-0472">Membrane</keyword>
<keyword evidence="24" id="KW-1185">Reference proteome</keyword>
<dbReference type="NCBIfam" id="TIGR01652">
    <property type="entry name" value="ATPase-Plipid"/>
    <property type="match status" value="1"/>
</dbReference>
<evidence type="ECO:0000313" key="24">
    <source>
        <dbReference type="Proteomes" id="UP000070544"/>
    </source>
</evidence>
<evidence type="ECO:0000256" key="20">
    <source>
        <dbReference type="SAM" id="Phobius"/>
    </source>
</evidence>
<dbReference type="InterPro" id="IPR006539">
    <property type="entry name" value="P-type_ATPase_IV"/>
</dbReference>
<dbReference type="SFLD" id="SFLDG00002">
    <property type="entry name" value="C1.7:_P-type_atpase_like"/>
    <property type="match status" value="1"/>
</dbReference>
<feature type="binding site" evidence="17">
    <location>
        <position position="1390"/>
    </location>
    <ligand>
        <name>ATP</name>
        <dbReference type="ChEBI" id="CHEBI:30616"/>
    </ligand>
</feature>
<feature type="compositionally biased region" description="Basic and acidic residues" evidence="19">
    <location>
        <begin position="755"/>
        <end position="767"/>
    </location>
</feature>
<comment type="cofactor">
    <cofactor evidence="18">
        <name>Mg(2+)</name>
        <dbReference type="ChEBI" id="CHEBI:18420"/>
    </cofactor>
</comment>
<keyword evidence="4" id="KW-0813">Transport</keyword>
<feature type="transmembrane region" description="Helical" evidence="20">
    <location>
        <begin position="1747"/>
        <end position="1764"/>
    </location>
</feature>
<feature type="domain" description="P-type ATPase N-terminal" evidence="21">
    <location>
        <begin position="369"/>
        <end position="424"/>
    </location>
</feature>
<feature type="binding site" evidence="17">
    <location>
        <position position="1506"/>
    </location>
    <ligand>
        <name>ATP</name>
        <dbReference type="ChEBI" id="CHEBI:30616"/>
    </ligand>
</feature>
<feature type="transmembrane region" description="Helical" evidence="20">
    <location>
        <begin position="1642"/>
        <end position="1664"/>
    </location>
</feature>
<dbReference type="InterPro" id="IPR001757">
    <property type="entry name" value="P_typ_ATPase"/>
</dbReference>
<dbReference type="Gene3D" id="3.40.1110.10">
    <property type="entry name" value="Calcium-transporting ATPase, cytoplasmic domain N"/>
    <property type="match status" value="1"/>
</dbReference>
<keyword evidence="10 18" id="KW-0460">Magnesium</keyword>
<feature type="region of interest" description="Disordered" evidence="19">
    <location>
        <begin position="262"/>
        <end position="288"/>
    </location>
</feature>
<dbReference type="InterPro" id="IPR023214">
    <property type="entry name" value="HAD_sf"/>
</dbReference>
<dbReference type="InterPro" id="IPR044492">
    <property type="entry name" value="P_typ_ATPase_HD_dom"/>
</dbReference>
<feature type="transmembrane region" description="Helical" evidence="20">
    <location>
        <begin position="1679"/>
        <end position="1699"/>
    </location>
</feature>
<reference evidence="23 24" key="1">
    <citation type="journal article" date="2015" name="Genome Biol. Evol.">
        <title>Phylogenomic analyses indicate that early fungi evolved digesting cell walls of algal ancestors of land plants.</title>
        <authorList>
            <person name="Chang Y."/>
            <person name="Wang S."/>
            <person name="Sekimoto S."/>
            <person name="Aerts A.L."/>
            <person name="Choi C."/>
            <person name="Clum A."/>
            <person name="LaButti K.M."/>
            <person name="Lindquist E.A."/>
            <person name="Yee Ngan C."/>
            <person name="Ohm R.A."/>
            <person name="Salamov A.A."/>
            <person name="Grigoriev I.V."/>
            <person name="Spatafora J.W."/>
            <person name="Berbee M.L."/>
        </authorList>
    </citation>
    <scope>NUCLEOTIDE SEQUENCE [LARGE SCALE GENOMIC DNA]</scope>
    <source>
        <strain evidence="23 24">JEL478</strain>
    </source>
</reference>
<dbReference type="Gene3D" id="2.70.150.10">
    <property type="entry name" value="Calcium-transporting ATPase, cytoplasmic transduction domain A"/>
    <property type="match status" value="1"/>
</dbReference>
<feature type="compositionally biased region" description="Polar residues" evidence="19">
    <location>
        <begin position="789"/>
        <end position="798"/>
    </location>
</feature>
<keyword evidence="12 20" id="KW-1133">Transmembrane helix</keyword>
<evidence type="ECO:0000256" key="2">
    <source>
        <dbReference type="ARBA" id="ARBA00008109"/>
    </source>
</evidence>
<evidence type="ECO:0000256" key="4">
    <source>
        <dbReference type="ARBA" id="ARBA00022448"/>
    </source>
</evidence>
<feature type="region of interest" description="Disordered" evidence="19">
    <location>
        <begin position="501"/>
        <end position="520"/>
    </location>
</feature>
<dbReference type="GO" id="GO:0016887">
    <property type="term" value="F:ATP hydrolysis activity"/>
    <property type="evidence" value="ECO:0007669"/>
    <property type="project" value="InterPro"/>
</dbReference>
<name>A0A139AT87_GONPJ</name>
<feature type="region of interest" description="Disordered" evidence="19">
    <location>
        <begin position="1846"/>
        <end position="1866"/>
    </location>
</feature>
<feature type="compositionally biased region" description="Low complexity" evidence="19">
    <location>
        <begin position="33"/>
        <end position="51"/>
    </location>
</feature>
<evidence type="ECO:0000256" key="3">
    <source>
        <dbReference type="ARBA" id="ARBA00012189"/>
    </source>
</evidence>
<dbReference type="SUPFAM" id="SSF81653">
    <property type="entry name" value="Calcium ATPase, transduction domain A"/>
    <property type="match status" value="1"/>
</dbReference>
<dbReference type="InterPro" id="IPR032631">
    <property type="entry name" value="P-type_ATPase_N"/>
</dbReference>
<keyword evidence="11" id="KW-1278">Translocase</keyword>
<evidence type="ECO:0000256" key="5">
    <source>
        <dbReference type="ARBA" id="ARBA00022553"/>
    </source>
</evidence>
<evidence type="ECO:0000256" key="6">
    <source>
        <dbReference type="ARBA" id="ARBA00022692"/>
    </source>
</evidence>
<evidence type="ECO:0000256" key="8">
    <source>
        <dbReference type="ARBA" id="ARBA00022741"/>
    </source>
</evidence>
<feature type="transmembrane region" description="Helical" evidence="20">
    <location>
        <begin position="1560"/>
        <end position="1579"/>
    </location>
</feature>
<feature type="binding site" evidence="18">
    <location>
        <position position="1502"/>
    </location>
    <ligand>
        <name>Mg(2+)</name>
        <dbReference type="ChEBI" id="CHEBI:18420"/>
    </ligand>
</feature>
<evidence type="ECO:0000256" key="10">
    <source>
        <dbReference type="ARBA" id="ARBA00022842"/>
    </source>
</evidence>
<evidence type="ECO:0000313" key="23">
    <source>
        <dbReference type="EMBL" id="KXS19904.1"/>
    </source>
</evidence>
<feature type="binding site" evidence="17">
    <location>
        <position position="1043"/>
    </location>
    <ligand>
        <name>ATP</name>
        <dbReference type="ChEBI" id="CHEBI:30616"/>
    </ligand>
</feature>
<dbReference type="SUPFAM" id="SSF81660">
    <property type="entry name" value="Metal cation-transporting ATPase, ATP-binding domain N"/>
    <property type="match status" value="1"/>
</dbReference>
<evidence type="ECO:0000259" key="21">
    <source>
        <dbReference type="Pfam" id="PF16209"/>
    </source>
</evidence>
<feature type="region of interest" description="Disordered" evidence="19">
    <location>
        <begin position="752"/>
        <end position="801"/>
    </location>
</feature>
<sequence>MEPRPLENGGDASQPPRSSNQEETFTRPASMVFSPQQSLATSSSSFSPRPSLSKDRSASGLKARHLVTFSGAEVVGVGASTDEEGEDEGSGPSSARRQRPGHSPRLSNTLRLSADRISSSLGSSHPSISPRHSYSLSGGGRFRNPPLLLDITSAIRGAAGSGHGNFHDSLTSSDRSSPRSPESPRGRNGEPEFTGSALRRPIASRHTSNTPRTSMLRRTSEPALSLPLRASVESSLGALSPRAPSPISPMRPQNEPLLLARESMASEASSGKRASAARNHPRYPSRGPLHPLTIFNTMRRHFRDALAPVLPKKTPFDFDFRVTARPFIDAFQYVFVGKQPKKERKLEPRRIFVNVEPDGEWADGRGGVKQRYPGNAVHTAKYSIVTFLPKNLLEQFRGLANFYFLALIILQTTPEFAVVNPIITALPLLFIICVTAVKDGIEDYNRHIQDKRLNETRTLTLYSTNAVEFTRPTVAGEPTTIEEVKVDPLFKPPPARYSSTLVADQAESHRGQQDRPPPAMYTNHNVPLVRTVGWADLNPIIWLENIVWFFAYIVWFLWSEVLYFWQLWRSHKENVGGSQQTLNTSGLQSQANSSQLDTDQSKDVAPNDGGGDMNGSSQIPETGDPQPTELEDETDEKRSMDGWGWAETMWQDVRVGDFVLLRNNQQIPADILILGSSEPEGACYLETKNLDGETNLKIRRAPLLALNSPIHSAESCLNVKLRVDVEAPSVNMYSVTGSLECEGEAFEVDTFESDQPTHDSDSPRPPKFDPVGWKRGKSLDLDRRGVRPTASTRGNAIRSQHLKALSTGSRALFLQPPQRREMKNDSISSSPAETEMAAVLDVPKERKGSVTASPTVLVPVSKTGFNLNNVLLRGCFLRNTGWVVGVVIYTGEDTKIIMNSGATPSKRSNIDQKMNAQVLINCMILLALCLIMTICHTIYTNAFNFEGAPWLIGEKGTQGQPAWQTAVTTFWQSMILFQSIIPISLYISIDLAKSLQALFIYYDEFMRYFFPDDGPDAEGVPCTPRSWNLSDDLGQIEYVFSDKTGTLTQNVMEFKRCSVAGVAYGQAPEMADESKGVTIAQVQLKEATIRASARKVMEELLPPNSRKYISTSAKYGDSQMWMDMIGDGLPKDWNIWEIDHAMGYPDRHDDPTYLRRRLIMFWMHLAISHTVLVEKRPAARQEDGNLLTQEVNYQASSPDEAALVSAARDSGFTFIRRKQDEILLDFMGTELTYKVLQVLEFSSDRKRMSVIVQTNTGLILLLCKGADSVIFERLEGSEGMDTLIREMKLYYEDETLLHLEQFASEGLRTLCVAYRILPSDYYETWSKKYSDACAAMNNRDALIEKAASEIESQLTLLGATAIEDKLQEGVPETIAKLIKGNIKVWVLTGDKIETAINIAFSCSLLSRDQQLLVVRGGSSVVAVRKVLLAGLRDVWDPDGDFALVIDGESLRHALDKSNQILFLELACRCRSVVCCRVSPLQKAQVVKLVRRNLGAMCLSIGDGANDVSMIQEADIGVGIVGREGMQAAVSADYSFGQFRYLQRLLLVHGRWCYMRTAEMVLGFFYKNVVLLFIAFWYQFYCGFSAGDSFDFYYGMFYQTFFTFVPNFLLGVVDQDVNDRIALDIPYLYRRGIRQEEYTMERFWSFMGDGMYQSVVIFFFTLALLEDSAPDMGGLVPDQAMMSGIFAWTVIINVNIFMLLNFKSWSWVAIVGYLVTLAFWFAFCFVYWNVPDAPAYGMMFRLLGMPSFWFHYVLITVVGFAPRYISKFVRQTFFPSDAGIFREIQKFHIQSPELRGVDVWSSDDLKELFRSRRLQGHIDVSSLDAAEGVPSQNSSSSLELIPKSADGEEAWQHSAAPTGSSSSREMRRKSVGSAFNAKRMSSMVFLHQPDYEYAFTGFGFSQDEGAGDTVTHNAAQAENTNVEYTFQLRTPLADSSTGDPFSNVRVSLSASRTSTSTDGDVVAIYVSPPTIERDTA</sequence>
<keyword evidence="6 20" id="KW-0812">Transmembrane</keyword>
<evidence type="ECO:0000256" key="12">
    <source>
        <dbReference type="ARBA" id="ARBA00022989"/>
    </source>
</evidence>
<feature type="binding site" evidence="17">
    <location>
        <position position="1308"/>
    </location>
    <ligand>
        <name>ATP</name>
        <dbReference type="ChEBI" id="CHEBI:30616"/>
    </ligand>
</feature>
<dbReference type="PRINTS" id="PR00119">
    <property type="entry name" value="CATATPASE"/>
</dbReference>
<evidence type="ECO:0000259" key="22">
    <source>
        <dbReference type="Pfam" id="PF16212"/>
    </source>
</evidence>
<feature type="binding site" evidence="17">
    <location>
        <position position="1482"/>
    </location>
    <ligand>
        <name>ATP</name>
        <dbReference type="ChEBI" id="CHEBI:30616"/>
    </ligand>
</feature>
<dbReference type="InterPro" id="IPR036412">
    <property type="entry name" value="HAD-like_sf"/>
</dbReference>
<feature type="binding site" evidence="17">
    <location>
        <position position="1200"/>
    </location>
    <ligand>
        <name>ATP</name>
        <dbReference type="ChEBI" id="CHEBI:30616"/>
    </ligand>
</feature>
<dbReference type="Proteomes" id="UP000070544">
    <property type="component" value="Unassembled WGS sequence"/>
</dbReference>
<dbReference type="InterPro" id="IPR023299">
    <property type="entry name" value="ATPase_P-typ_cyto_dom_N"/>
</dbReference>
<feature type="compositionally biased region" description="Low complexity" evidence="19">
    <location>
        <begin position="118"/>
        <end position="129"/>
    </location>
</feature>
<feature type="binding site" evidence="17">
    <location>
        <position position="1388"/>
    </location>
    <ligand>
        <name>ATP</name>
        <dbReference type="ChEBI" id="CHEBI:30616"/>
    </ligand>
</feature>
<dbReference type="STRING" id="1344416.A0A139AT87"/>
<keyword evidence="7 18" id="KW-0479">Metal-binding</keyword>
<evidence type="ECO:0000256" key="18">
    <source>
        <dbReference type="PIRSR" id="PIRSR606539-3"/>
    </source>
</evidence>
<dbReference type="Gene3D" id="3.40.50.1000">
    <property type="entry name" value="HAD superfamily/HAD-like"/>
    <property type="match status" value="1"/>
</dbReference>
<feature type="binding site" evidence="17">
    <location>
        <position position="1389"/>
    </location>
    <ligand>
        <name>ATP</name>
        <dbReference type="ChEBI" id="CHEBI:30616"/>
    </ligand>
</feature>
<feature type="binding site" evidence="17">
    <location>
        <position position="1044"/>
    </location>
    <ligand>
        <name>ATP</name>
        <dbReference type="ChEBI" id="CHEBI:30616"/>
    </ligand>
</feature>
<dbReference type="GO" id="GO:0005886">
    <property type="term" value="C:plasma membrane"/>
    <property type="evidence" value="ECO:0007669"/>
    <property type="project" value="TreeGrafter"/>
</dbReference>
<feature type="binding site" evidence="17">
    <location>
        <position position="1241"/>
    </location>
    <ligand>
        <name>ATP</name>
        <dbReference type="ChEBI" id="CHEBI:30616"/>
    </ligand>
</feature>
<evidence type="ECO:0000256" key="13">
    <source>
        <dbReference type="ARBA" id="ARBA00023136"/>
    </source>
</evidence>
<gene>
    <name evidence="23" type="ORF">M427DRAFT_108676</name>
</gene>
<feature type="binding site" evidence="18">
    <location>
        <position position="1506"/>
    </location>
    <ligand>
        <name>Mg(2+)</name>
        <dbReference type="ChEBI" id="CHEBI:18420"/>
    </ligand>
</feature>
<feature type="binding site" evidence="17">
    <location>
        <position position="1264"/>
    </location>
    <ligand>
        <name>ATP</name>
        <dbReference type="ChEBI" id="CHEBI:30616"/>
    </ligand>
</feature>
<feature type="compositionally biased region" description="Polar residues" evidence="19">
    <location>
        <begin position="576"/>
        <end position="598"/>
    </location>
</feature>
<dbReference type="PANTHER" id="PTHR24092:SF180">
    <property type="entry name" value="PHOSPHOLIPID-TRANSPORTING ATPASE DNF1-RELATED"/>
    <property type="match status" value="1"/>
</dbReference>
<feature type="domain" description="P-type ATPase C-terminal" evidence="22">
    <location>
        <begin position="1529"/>
        <end position="1775"/>
    </location>
</feature>
<protein>
    <recommendedName>
        <fullName evidence="3">P-type phospholipid transporter</fullName>
        <ecNumber evidence="3">7.6.2.1</ecNumber>
    </recommendedName>
</protein>
<accession>A0A139AT87</accession>
<dbReference type="EC" id="7.6.2.1" evidence="3"/>
<evidence type="ECO:0000256" key="9">
    <source>
        <dbReference type="ARBA" id="ARBA00022840"/>
    </source>
</evidence>
<dbReference type="GO" id="GO:0140326">
    <property type="term" value="F:ATPase-coupled intramembrane lipid transporter activity"/>
    <property type="evidence" value="ECO:0007669"/>
    <property type="project" value="UniProtKB-EC"/>
</dbReference>
<dbReference type="GO" id="GO:0000287">
    <property type="term" value="F:magnesium ion binding"/>
    <property type="evidence" value="ECO:0007669"/>
    <property type="project" value="InterPro"/>
</dbReference>
<dbReference type="GO" id="GO:0005524">
    <property type="term" value="F:ATP binding"/>
    <property type="evidence" value="ECO:0007669"/>
    <property type="project" value="UniProtKB-KW"/>
</dbReference>
<dbReference type="InterPro" id="IPR032630">
    <property type="entry name" value="P_typ_ATPase_c"/>
</dbReference>
<feature type="transmembrane region" description="Helical" evidence="20">
    <location>
        <begin position="918"/>
        <end position="939"/>
    </location>
</feature>
<feature type="transmembrane region" description="Helical" evidence="20">
    <location>
        <begin position="546"/>
        <end position="565"/>
    </location>
</feature>
<organism evidence="23 24">
    <name type="scientific">Gonapodya prolifera (strain JEL478)</name>
    <name type="common">Monoblepharis prolifera</name>
    <dbReference type="NCBI Taxonomy" id="1344416"/>
    <lineage>
        <taxon>Eukaryota</taxon>
        <taxon>Fungi</taxon>
        <taxon>Fungi incertae sedis</taxon>
        <taxon>Chytridiomycota</taxon>
        <taxon>Chytridiomycota incertae sedis</taxon>
        <taxon>Monoblepharidomycetes</taxon>
        <taxon>Monoblepharidales</taxon>
        <taxon>Gonapodyaceae</taxon>
        <taxon>Gonapodya</taxon>
    </lineage>
</organism>
<feature type="binding site" evidence="18">
    <location>
        <position position="1044"/>
    </location>
    <ligand>
        <name>Mg(2+)</name>
        <dbReference type="ChEBI" id="CHEBI:18420"/>
    </ligand>
</feature>
<dbReference type="SUPFAM" id="SSF81665">
    <property type="entry name" value="Calcium ATPase, transmembrane domain M"/>
    <property type="match status" value="1"/>
</dbReference>
<comment type="catalytic activity">
    <reaction evidence="15">
        <text>a 1,2-diacyl-sn-glycero-3-phosphoethanolamine(out) + ATP + H2O = a 1,2-diacyl-sn-glycero-3-phosphoethanolamine(in) + ADP + phosphate + H(+)</text>
        <dbReference type="Rhea" id="RHEA:66132"/>
        <dbReference type="ChEBI" id="CHEBI:15377"/>
        <dbReference type="ChEBI" id="CHEBI:15378"/>
        <dbReference type="ChEBI" id="CHEBI:30616"/>
        <dbReference type="ChEBI" id="CHEBI:43474"/>
        <dbReference type="ChEBI" id="CHEBI:64612"/>
        <dbReference type="ChEBI" id="CHEBI:456216"/>
    </reaction>
    <physiologicalReaction direction="left-to-right" evidence="15">
        <dbReference type="Rhea" id="RHEA:66133"/>
    </physiologicalReaction>
</comment>
<dbReference type="FunFam" id="3.40.1110.10:FF:000087">
    <property type="entry name" value="Phospholipid-transporting ATPase"/>
    <property type="match status" value="1"/>
</dbReference>
<evidence type="ECO:0000256" key="17">
    <source>
        <dbReference type="PIRSR" id="PIRSR606539-2"/>
    </source>
</evidence>
<dbReference type="GO" id="GO:0012505">
    <property type="term" value="C:endomembrane system"/>
    <property type="evidence" value="ECO:0007669"/>
    <property type="project" value="UniProtKB-SubCell"/>
</dbReference>
<evidence type="ECO:0000256" key="14">
    <source>
        <dbReference type="ARBA" id="ARBA00034036"/>
    </source>
</evidence>
<keyword evidence="8 17" id="KW-0547">Nucleotide-binding</keyword>
<dbReference type="Pfam" id="PF16209">
    <property type="entry name" value="PhoLip_ATPase_N"/>
    <property type="match status" value="1"/>
</dbReference>
<dbReference type="SFLD" id="SFLDS00003">
    <property type="entry name" value="Haloacid_Dehalogenase"/>
    <property type="match status" value="1"/>
</dbReference>
<evidence type="ECO:0000256" key="15">
    <source>
        <dbReference type="ARBA" id="ARBA00049128"/>
    </source>
</evidence>
<dbReference type="EMBL" id="KQ965737">
    <property type="protein sequence ID" value="KXS19904.1"/>
    <property type="molecule type" value="Genomic_DNA"/>
</dbReference>
<feature type="transmembrane region" description="Helical" evidence="20">
    <location>
        <begin position="1706"/>
        <end position="1727"/>
    </location>
</feature>
<dbReference type="NCBIfam" id="TIGR01494">
    <property type="entry name" value="ATPase_P-type"/>
    <property type="match status" value="1"/>
</dbReference>
<evidence type="ECO:0000256" key="19">
    <source>
        <dbReference type="SAM" id="MobiDB-lite"/>
    </source>
</evidence>
<dbReference type="InterPro" id="IPR018303">
    <property type="entry name" value="ATPase_P-typ_P_site"/>
</dbReference>
<evidence type="ECO:0000256" key="7">
    <source>
        <dbReference type="ARBA" id="ARBA00022723"/>
    </source>
</evidence>
<dbReference type="PROSITE" id="PS00154">
    <property type="entry name" value="ATPASE_E1_E2"/>
    <property type="match status" value="1"/>
</dbReference>
<dbReference type="Pfam" id="PF16212">
    <property type="entry name" value="PhoLip_ATPase_C"/>
    <property type="match status" value="1"/>
</dbReference>
<comment type="similarity">
    <text evidence="2">Belongs to the cation transport ATPase (P-type) (TC 3.A.3) family. Type IV subfamily.</text>
</comment>
<feature type="binding site" evidence="17">
    <location>
        <position position="1505"/>
    </location>
    <ligand>
        <name>ATP</name>
        <dbReference type="ChEBI" id="CHEBI:30616"/>
    </ligand>
</feature>
<dbReference type="PANTHER" id="PTHR24092">
    <property type="entry name" value="PROBABLE PHOSPHOLIPID-TRANSPORTING ATPASE"/>
    <property type="match status" value="1"/>
</dbReference>
<dbReference type="OrthoDB" id="377733at2759"/>
<evidence type="ECO:0000256" key="1">
    <source>
        <dbReference type="ARBA" id="ARBA00004127"/>
    </source>
</evidence>
<feature type="compositionally biased region" description="Polar residues" evidence="19">
    <location>
        <begin position="205"/>
        <end position="217"/>
    </location>
</feature>
<dbReference type="GO" id="GO:0045332">
    <property type="term" value="P:phospholipid translocation"/>
    <property type="evidence" value="ECO:0007669"/>
    <property type="project" value="TreeGrafter"/>
</dbReference>
<dbReference type="InterPro" id="IPR008250">
    <property type="entry name" value="ATPase_P-typ_transduc_dom_A_sf"/>
</dbReference>
<feature type="active site" description="4-aspartylphosphate intermediate" evidence="16">
    <location>
        <position position="1042"/>
    </location>
</feature>
<feature type="transmembrane region" description="Helical" evidence="20">
    <location>
        <begin position="970"/>
        <end position="989"/>
    </location>
</feature>
<feature type="binding site" evidence="18">
    <location>
        <position position="1042"/>
    </location>
    <ligand>
        <name>Mg(2+)</name>
        <dbReference type="ChEBI" id="CHEBI:18420"/>
    </ligand>
</feature>
<dbReference type="SUPFAM" id="SSF56784">
    <property type="entry name" value="HAD-like"/>
    <property type="match status" value="1"/>
</dbReference>
<feature type="binding site" evidence="17">
    <location>
        <position position="1476"/>
    </location>
    <ligand>
        <name>ATP</name>
        <dbReference type="ChEBI" id="CHEBI:30616"/>
    </ligand>
</feature>
<feature type="region of interest" description="Disordered" evidence="19">
    <location>
        <begin position="576"/>
        <end position="638"/>
    </location>
</feature>
<dbReference type="Pfam" id="PF13246">
    <property type="entry name" value="Cation_ATPase"/>
    <property type="match status" value="1"/>
</dbReference>